<evidence type="ECO:0000256" key="6">
    <source>
        <dbReference type="ARBA" id="ARBA00022741"/>
    </source>
</evidence>
<keyword evidence="5 11" id="KW-0808">Transferase</keyword>
<evidence type="ECO:0000313" key="12">
    <source>
        <dbReference type="EMBL" id="MBB6450522.1"/>
    </source>
</evidence>
<evidence type="ECO:0000256" key="1">
    <source>
        <dbReference type="ARBA" id="ARBA00004842"/>
    </source>
</evidence>
<dbReference type="GO" id="GO:0000287">
    <property type="term" value="F:magnesium ion binding"/>
    <property type="evidence" value="ECO:0007669"/>
    <property type="project" value="UniProtKB-UniRule"/>
</dbReference>
<dbReference type="InterPro" id="IPR031322">
    <property type="entry name" value="Shikimate/glucono_kinase"/>
</dbReference>
<evidence type="ECO:0000256" key="11">
    <source>
        <dbReference type="HAMAP-Rule" id="MF_00109"/>
    </source>
</evidence>
<dbReference type="Gene3D" id="3.40.50.300">
    <property type="entry name" value="P-loop containing nucleotide triphosphate hydrolases"/>
    <property type="match status" value="1"/>
</dbReference>
<keyword evidence="11" id="KW-0460">Magnesium</keyword>
<dbReference type="CDD" id="cd00464">
    <property type="entry name" value="SK"/>
    <property type="match status" value="1"/>
</dbReference>
<keyword evidence="13" id="KW-1185">Reference proteome</keyword>
<feature type="binding site" evidence="11">
    <location>
        <begin position="20"/>
        <end position="25"/>
    </location>
    <ligand>
        <name>ATP</name>
        <dbReference type="ChEBI" id="CHEBI:30616"/>
    </ligand>
</feature>
<dbReference type="GO" id="GO:0009423">
    <property type="term" value="P:chorismate biosynthetic process"/>
    <property type="evidence" value="ECO:0007669"/>
    <property type="project" value="UniProtKB-UniRule"/>
</dbReference>
<evidence type="ECO:0000256" key="7">
    <source>
        <dbReference type="ARBA" id="ARBA00022777"/>
    </source>
</evidence>
<evidence type="ECO:0000256" key="4">
    <source>
        <dbReference type="ARBA" id="ARBA00022605"/>
    </source>
</evidence>
<keyword evidence="8 11" id="KW-0067">ATP-binding</keyword>
<dbReference type="InterPro" id="IPR023000">
    <property type="entry name" value="Shikimate_kinase_CS"/>
</dbReference>
<dbReference type="PANTHER" id="PTHR21087">
    <property type="entry name" value="SHIKIMATE KINASE"/>
    <property type="match status" value="1"/>
</dbReference>
<dbReference type="GO" id="GO:0008652">
    <property type="term" value="P:amino acid biosynthetic process"/>
    <property type="evidence" value="ECO:0007669"/>
    <property type="project" value="UniProtKB-KW"/>
</dbReference>
<proteinExistence type="inferred from homology"/>
<comment type="caution">
    <text evidence="12">The sequence shown here is derived from an EMBL/GenBank/DDBJ whole genome shotgun (WGS) entry which is preliminary data.</text>
</comment>
<dbReference type="Proteomes" id="UP000568839">
    <property type="component" value="Unassembled WGS sequence"/>
</dbReference>
<comment type="cofactor">
    <cofactor evidence="11">
        <name>Mg(2+)</name>
        <dbReference type="ChEBI" id="CHEBI:18420"/>
    </cofactor>
    <text evidence="11">Binds 1 Mg(2+) ion per subunit.</text>
</comment>
<keyword evidence="7 11" id="KW-0418">Kinase</keyword>
<dbReference type="PRINTS" id="PR01100">
    <property type="entry name" value="SHIKIMTKNASE"/>
</dbReference>
<comment type="caution">
    <text evidence="11">Lacks conserved residue(s) required for the propagation of feature annotation.</text>
</comment>
<evidence type="ECO:0000256" key="10">
    <source>
        <dbReference type="ARBA" id="ARBA00048567"/>
    </source>
</evidence>
<feature type="binding site" evidence="11">
    <location>
        <position position="88"/>
    </location>
    <ligand>
        <name>substrate</name>
    </ligand>
</feature>
<evidence type="ECO:0000313" key="13">
    <source>
        <dbReference type="Proteomes" id="UP000568839"/>
    </source>
</evidence>
<keyword evidence="4 11" id="KW-0028">Amino-acid biosynthesis</keyword>
<comment type="catalytic activity">
    <reaction evidence="10 11">
        <text>shikimate + ATP = 3-phosphoshikimate + ADP + H(+)</text>
        <dbReference type="Rhea" id="RHEA:13121"/>
        <dbReference type="ChEBI" id="CHEBI:15378"/>
        <dbReference type="ChEBI" id="CHEBI:30616"/>
        <dbReference type="ChEBI" id="CHEBI:36208"/>
        <dbReference type="ChEBI" id="CHEBI:145989"/>
        <dbReference type="ChEBI" id="CHEBI:456216"/>
        <dbReference type="EC" id="2.7.1.71"/>
    </reaction>
</comment>
<feature type="binding site" evidence="11">
    <location>
        <position position="24"/>
    </location>
    <ligand>
        <name>Mg(2+)</name>
        <dbReference type="ChEBI" id="CHEBI:18420"/>
    </ligand>
</feature>
<name>A0A841PZZ2_9BACL</name>
<dbReference type="GO" id="GO:0009073">
    <property type="term" value="P:aromatic amino acid family biosynthetic process"/>
    <property type="evidence" value="ECO:0007669"/>
    <property type="project" value="UniProtKB-KW"/>
</dbReference>
<dbReference type="GO" id="GO:0005829">
    <property type="term" value="C:cytosol"/>
    <property type="evidence" value="ECO:0007669"/>
    <property type="project" value="TreeGrafter"/>
</dbReference>
<dbReference type="Pfam" id="PF01202">
    <property type="entry name" value="SKI"/>
    <property type="match status" value="1"/>
</dbReference>
<reference evidence="12 13" key="1">
    <citation type="submission" date="2020-08" db="EMBL/GenBank/DDBJ databases">
        <title>Genomic Encyclopedia of Type Strains, Phase IV (KMG-IV): sequencing the most valuable type-strain genomes for metagenomic binning, comparative biology and taxonomic classification.</title>
        <authorList>
            <person name="Goeker M."/>
        </authorList>
    </citation>
    <scope>NUCLEOTIDE SEQUENCE [LARGE SCALE GENOMIC DNA]</scope>
    <source>
        <strain evidence="12 13">DSM 21769</strain>
    </source>
</reference>
<dbReference type="HAMAP" id="MF_00109">
    <property type="entry name" value="Shikimate_kinase"/>
    <property type="match status" value="1"/>
</dbReference>
<feature type="binding site" evidence="11">
    <location>
        <position position="127"/>
    </location>
    <ligand>
        <name>ATP</name>
        <dbReference type="ChEBI" id="CHEBI:30616"/>
    </ligand>
</feature>
<feature type="binding site" evidence="11">
    <location>
        <position position="145"/>
    </location>
    <ligand>
        <name>substrate</name>
    </ligand>
</feature>
<keyword evidence="11" id="KW-0963">Cytoplasm</keyword>
<gene>
    <name evidence="11" type="primary">aroK</name>
    <name evidence="12" type="ORF">HNR44_002505</name>
</gene>
<comment type="function">
    <text evidence="11">Catalyzes the specific phosphorylation of the 3-hydroxyl group of shikimic acid using ATP as a cosubstrate.</text>
</comment>
<sequence>MIQNSVPYKEKSIVFIGFMGSGKTTIGEAVAKKLYRDFIDIDQTIESEYGLSVTEIFNQYGEEEFREREKALIKKYSLHRLKVISVGGGAFLQEEIRNTCLENCIVFFLDLSWDSWKDRLDILVESRPVLQGRSIDDIRELFYNRKGIYALHNSKLNTDDLNVEEVSQYVIDSLKTSWELYN</sequence>
<dbReference type="GO" id="GO:0005524">
    <property type="term" value="F:ATP binding"/>
    <property type="evidence" value="ECO:0007669"/>
    <property type="project" value="UniProtKB-UniRule"/>
</dbReference>
<evidence type="ECO:0000256" key="9">
    <source>
        <dbReference type="ARBA" id="ARBA00023141"/>
    </source>
</evidence>
<accession>A0A841PZZ2</accession>
<dbReference type="PROSITE" id="PS01128">
    <property type="entry name" value="SHIKIMATE_KINASE"/>
    <property type="match status" value="1"/>
</dbReference>
<evidence type="ECO:0000256" key="8">
    <source>
        <dbReference type="ARBA" id="ARBA00022840"/>
    </source>
</evidence>
<evidence type="ECO:0000256" key="3">
    <source>
        <dbReference type="ARBA" id="ARBA00012154"/>
    </source>
</evidence>
<feature type="binding site" evidence="11">
    <location>
        <position position="66"/>
    </location>
    <ligand>
        <name>substrate</name>
    </ligand>
</feature>
<dbReference type="EC" id="2.7.1.71" evidence="3 11"/>
<comment type="pathway">
    <text evidence="1 11">Metabolic intermediate biosynthesis; chorismate biosynthesis; chorismate from D-erythrose 4-phosphate and phosphoenolpyruvate: step 5/7.</text>
</comment>
<evidence type="ECO:0000256" key="5">
    <source>
        <dbReference type="ARBA" id="ARBA00022679"/>
    </source>
</evidence>
<organism evidence="12 13">
    <name type="scientific">Geomicrobium halophilum</name>
    <dbReference type="NCBI Taxonomy" id="549000"/>
    <lineage>
        <taxon>Bacteria</taxon>
        <taxon>Bacillati</taxon>
        <taxon>Bacillota</taxon>
        <taxon>Bacilli</taxon>
        <taxon>Bacillales</taxon>
        <taxon>Geomicrobium</taxon>
    </lineage>
</organism>
<dbReference type="EMBL" id="JACHHJ010000003">
    <property type="protein sequence ID" value="MBB6450522.1"/>
    <property type="molecule type" value="Genomic_DNA"/>
</dbReference>
<keyword evidence="9 11" id="KW-0057">Aromatic amino acid biosynthesis</keyword>
<dbReference type="InterPro" id="IPR000623">
    <property type="entry name" value="Shikimate_kinase/TSH1"/>
</dbReference>
<comment type="similarity">
    <text evidence="2 11">Belongs to the shikimate kinase family.</text>
</comment>
<comment type="subcellular location">
    <subcellularLocation>
        <location evidence="11">Cytoplasm</location>
    </subcellularLocation>
</comment>
<feature type="binding site" evidence="11">
    <location>
        <position position="42"/>
    </location>
    <ligand>
        <name>substrate</name>
    </ligand>
</feature>
<dbReference type="AlphaFoldDB" id="A0A841PZZ2"/>
<dbReference type="SUPFAM" id="SSF52540">
    <property type="entry name" value="P-loop containing nucleoside triphosphate hydrolases"/>
    <property type="match status" value="1"/>
</dbReference>
<protein>
    <recommendedName>
        <fullName evidence="3 11">Shikimate kinase</fullName>
        <shortName evidence="11">SK</shortName>
        <ecNumber evidence="3 11">2.7.1.71</ecNumber>
    </recommendedName>
</protein>
<comment type="subunit">
    <text evidence="11">Monomer.</text>
</comment>
<evidence type="ECO:0000256" key="2">
    <source>
        <dbReference type="ARBA" id="ARBA00006997"/>
    </source>
</evidence>
<dbReference type="UniPathway" id="UPA00053">
    <property type="reaction ID" value="UER00088"/>
</dbReference>
<dbReference type="GO" id="GO:0004765">
    <property type="term" value="F:shikimate kinase activity"/>
    <property type="evidence" value="ECO:0007669"/>
    <property type="project" value="UniProtKB-UniRule"/>
</dbReference>
<dbReference type="InterPro" id="IPR027417">
    <property type="entry name" value="P-loop_NTPase"/>
</dbReference>
<keyword evidence="6 11" id="KW-0547">Nucleotide-binding</keyword>
<keyword evidence="11" id="KW-0479">Metal-binding</keyword>
<dbReference type="PANTHER" id="PTHR21087:SF16">
    <property type="entry name" value="SHIKIMATE KINASE 1, CHLOROPLASTIC"/>
    <property type="match status" value="1"/>
</dbReference>